<dbReference type="Pfam" id="PF02609">
    <property type="entry name" value="Exonuc_VII_S"/>
    <property type="match status" value="1"/>
</dbReference>
<dbReference type="GO" id="GO:0009318">
    <property type="term" value="C:exodeoxyribonuclease VII complex"/>
    <property type="evidence" value="ECO:0007669"/>
    <property type="project" value="UniProtKB-UniRule"/>
</dbReference>
<dbReference type="EC" id="3.1.11.6" evidence="6"/>
<organism evidence="8 10">
    <name type="scientific">Rothia aeria</name>
    <dbReference type="NCBI Taxonomy" id="172042"/>
    <lineage>
        <taxon>Bacteria</taxon>
        <taxon>Bacillati</taxon>
        <taxon>Actinomycetota</taxon>
        <taxon>Actinomycetes</taxon>
        <taxon>Micrococcales</taxon>
        <taxon>Micrococcaceae</taxon>
        <taxon>Rothia</taxon>
    </lineage>
</organism>
<dbReference type="Proteomes" id="UP000250241">
    <property type="component" value="Chromosome"/>
</dbReference>
<dbReference type="HAMAP" id="MF_00337">
    <property type="entry name" value="Exonuc_7_S"/>
    <property type="match status" value="1"/>
</dbReference>
<comment type="subcellular location">
    <subcellularLocation>
        <location evidence="6">Cytoplasm</location>
    </subcellularLocation>
</comment>
<dbReference type="GO" id="GO:0008855">
    <property type="term" value="F:exodeoxyribonuclease VII activity"/>
    <property type="evidence" value="ECO:0007669"/>
    <property type="project" value="UniProtKB-UniRule"/>
</dbReference>
<evidence type="ECO:0000256" key="1">
    <source>
        <dbReference type="ARBA" id="ARBA00009998"/>
    </source>
</evidence>
<dbReference type="EMBL" id="AP017895">
    <property type="protein sequence ID" value="BAV88762.1"/>
    <property type="molecule type" value="Genomic_DNA"/>
</dbReference>
<dbReference type="EMBL" id="LR134479">
    <property type="protein sequence ID" value="VEI23698.1"/>
    <property type="molecule type" value="Genomic_DNA"/>
</dbReference>
<keyword evidence="3 6" id="KW-0540">Nuclease</keyword>
<dbReference type="GO" id="GO:0006308">
    <property type="term" value="P:DNA catabolic process"/>
    <property type="evidence" value="ECO:0007669"/>
    <property type="project" value="UniProtKB-UniRule"/>
</dbReference>
<name>A0A2Z5R2D5_9MICC</name>
<keyword evidence="4 6" id="KW-0378">Hydrolase</keyword>
<protein>
    <recommendedName>
        <fullName evidence="6">Exodeoxyribonuclease 7 small subunit</fullName>
        <ecNumber evidence="6">3.1.11.6</ecNumber>
    </recommendedName>
    <alternativeName>
        <fullName evidence="6">Exodeoxyribonuclease VII small subunit</fullName>
        <shortName evidence="6">Exonuclease VII small subunit</shortName>
    </alternativeName>
</protein>
<dbReference type="PANTHER" id="PTHR34137">
    <property type="entry name" value="EXODEOXYRIBONUCLEASE 7 SMALL SUBUNIT"/>
    <property type="match status" value="1"/>
</dbReference>
<evidence type="ECO:0000256" key="6">
    <source>
        <dbReference type="HAMAP-Rule" id="MF_00337"/>
    </source>
</evidence>
<dbReference type="NCBIfam" id="TIGR01280">
    <property type="entry name" value="xseB"/>
    <property type="match status" value="1"/>
</dbReference>
<feature type="coiled-coil region" evidence="7">
    <location>
        <begin position="21"/>
        <end position="87"/>
    </location>
</feature>
<proteinExistence type="inferred from homology"/>
<dbReference type="GO" id="GO:0005829">
    <property type="term" value="C:cytosol"/>
    <property type="evidence" value="ECO:0007669"/>
    <property type="project" value="TreeGrafter"/>
</dbReference>
<comment type="similarity">
    <text evidence="1 6">Belongs to the XseB family.</text>
</comment>
<keyword evidence="10" id="KW-1185">Reference proteome</keyword>
<comment type="catalytic activity">
    <reaction evidence="6">
        <text>Exonucleolytic cleavage in either 5'- to 3'- or 3'- to 5'-direction to yield nucleoside 5'-phosphates.</text>
        <dbReference type="EC" id="3.1.11.6"/>
    </reaction>
</comment>
<gene>
    <name evidence="6" type="primary">xseB</name>
    <name evidence="9" type="ORF">NCTC10207_01682</name>
    <name evidence="8" type="ORF">RA11412_2463</name>
</gene>
<dbReference type="InterPro" id="IPR037004">
    <property type="entry name" value="Exonuc_VII_ssu_sf"/>
</dbReference>
<reference evidence="8 10" key="1">
    <citation type="submission" date="2016-10" db="EMBL/GenBank/DDBJ databases">
        <title>Genome sequence of Rothia aeria strain JCM11412.</title>
        <authorList>
            <person name="Nambu T."/>
        </authorList>
    </citation>
    <scope>NUCLEOTIDE SEQUENCE [LARGE SCALE GENOMIC DNA]</scope>
    <source>
        <strain evidence="8 10">JCM 11412</strain>
    </source>
</reference>
<comment type="function">
    <text evidence="6">Bidirectionally degrades single-stranded DNA into large acid-insoluble oligonucleotides, which are then degraded further into small acid-soluble oligonucleotides.</text>
</comment>
<dbReference type="Gene3D" id="1.10.287.1040">
    <property type="entry name" value="Exonuclease VII, small subunit"/>
    <property type="match status" value="1"/>
</dbReference>
<comment type="subunit">
    <text evidence="6">Heterooligomer composed of large and small subunits.</text>
</comment>
<keyword evidence="7" id="KW-0175">Coiled coil</keyword>
<dbReference type="InterPro" id="IPR003761">
    <property type="entry name" value="Exonuc_VII_S"/>
</dbReference>
<dbReference type="AlphaFoldDB" id="A0A2Z5R2D5"/>
<dbReference type="Proteomes" id="UP000282386">
    <property type="component" value="Chromosome"/>
</dbReference>
<dbReference type="SUPFAM" id="SSF116842">
    <property type="entry name" value="XseB-like"/>
    <property type="match status" value="1"/>
</dbReference>
<evidence type="ECO:0000256" key="4">
    <source>
        <dbReference type="ARBA" id="ARBA00022801"/>
    </source>
</evidence>
<dbReference type="GeneID" id="93862516"/>
<reference evidence="9 11" key="2">
    <citation type="submission" date="2018-12" db="EMBL/GenBank/DDBJ databases">
        <authorList>
            <consortium name="Pathogen Informatics"/>
        </authorList>
    </citation>
    <scope>NUCLEOTIDE SEQUENCE [LARGE SCALE GENOMIC DNA]</scope>
    <source>
        <strain evidence="9 11">NCTC10207</strain>
    </source>
</reference>
<evidence type="ECO:0000313" key="8">
    <source>
        <dbReference type="EMBL" id="BAV88762.1"/>
    </source>
</evidence>
<evidence type="ECO:0000256" key="3">
    <source>
        <dbReference type="ARBA" id="ARBA00022722"/>
    </source>
</evidence>
<evidence type="ECO:0000313" key="10">
    <source>
        <dbReference type="Proteomes" id="UP000250241"/>
    </source>
</evidence>
<keyword evidence="2 6" id="KW-0963">Cytoplasm</keyword>
<evidence type="ECO:0000256" key="5">
    <source>
        <dbReference type="ARBA" id="ARBA00022839"/>
    </source>
</evidence>
<evidence type="ECO:0000256" key="2">
    <source>
        <dbReference type="ARBA" id="ARBA00022490"/>
    </source>
</evidence>
<evidence type="ECO:0000256" key="7">
    <source>
        <dbReference type="SAM" id="Coils"/>
    </source>
</evidence>
<keyword evidence="5 6" id="KW-0269">Exonuclease</keyword>
<sequence>MAENISFNTESLGAPVDTLSYEQARAELENVVRQLESGASDLETSIALWERGESLAKRCEAWLEGAREKLNEARAEQREDAEDGEETHG</sequence>
<accession>A0A2Z5R2D5</accession>
<dbReference type="RefSeq" id="WP_126500356.1">
    <property type="nucleotide sequence ID" value="NZ_CAJPQC010000033.1"/>
</dbReference>
<evidence type="ECO:0000313" key="9">
    <source>
        <dbReference type="EMBL" id="VEI23698.1"/>
    </source>
</evidence>
<dbReference type="PANTHER" id="PTHR34137:SF1">
    <property type="entry name" value="EXODEOXYRIBONUCLEASE 7 SMALL SUBUNIT"/>
    <property type="match status" value="1"/>
</dbReference>
<evidence type="ECO:0000313" key="11">
    <source>
        <dbReference type="Proteomes" id="UP000282386"/>
    </source>
</evidence>
<dbReference type="KEGG" id="raj:RA11412_2463"/>
<dbReference type="NCBIfam" id="NF002139">
    <property type="entry name" value="PRK00977.1-3"/>
    <property type="match status" value="1"/>
</dbReference>